<evidence type="ECO:0000313" key="2">
    <source>
        <dbReference type="Proteomes" id="UP001165960"/>
    </source>
</evidence>
<dbReference type="Proteomes" id="UP001165960">
    <property type="component" value="Unassembled WGS sequence"/>
</dbReference>
<proteinExistence type="predicted"/>
<accession>A0ACC2UA22</accession>
<reference evidence="1" key="1">
    <citation type="submission" date="2022-04" db="EMBL/GenBank/DDBJ databases">
        <title>Genome of the entomopathogenic fungus Entomophthora muscae.</title>
        <authorList>
            <person name="Elya C."/>
            <person name="Lovett B.R."/>
            <person name="Lee E."/>
            <person name="Macias A.M."/>
            <person name="Hajek A.E."/>
            <person name="De Bivort B.L."/>
            <person name="Kasson M.T."/>
            <person name="De Fine Licht H.H."/>
            <person name="Stajich J.E."/>
        </authorList>
    </citation>
    <scope>NUCLEOTIDE SEQUENCE</scope>
    <source>
        <strain evidence="1">Berkeley</strain>
    </source>
</reference>
<sequence>MVSAANVLVYAGDGAKPEFVNDTISTFQRLLSEACHVKRVYASELKHCGWLHTTDMLIIPGGRATPYATDLKGRANTNIINYAKRGGVYIGLGAGAYYASQRTEFEKGNPNMEIIRDLPLGFYPGVCRGAVFPGFKYNSTEGAIAADIDAQGSYSVYYHGGGAFIDPDQYANTQVLARYAKVKDSSSNAAVVLAKVGKGYALLSGVHVEYISTMKIPTLYHTIHPLQSKIDKLVQGWLQELNMAIRVETTPSQNN</sequence>
<keyword evidence="1" id="KW-0436">Ligase</keyword>
<protein>
    <submittedName>
        <fullName evidence="1">Biotin holocarboxylase synthetase</fullName>
        <ecNumber evidence="1">6.3.4.-</ecNumber>
    </submittedName>
</protein>
<gene>
    <name evidence="1" type="primary">BPL1_25</name>
    <name evidence="1" type="ORF">DSO57_1034074</name>
</gene>
<evidence type="ECO:0000313" key="1">
    <source>
        <dbReference type="EMBL" id="KAJ9083506.1"/>
    </source>
</evidence>
<keyword evidence="2" id="KW-1185">Reference proteome</keyword>
<name>A0ACC2UA22_9FUNG</name>
<comment type="caution">
    <text evidence="1">The sequence shown here is derived from an EMBL/GenBank/DDBJ whole genome shotgun (WGS) entry which is preliminary data.</text>
</comment>
<dbReference type="EC" id="6.3.4.-" evidence="1"/>
<dbReference type="EMBL" id="QTSX02000988">
    <property type="protein sequence ID" value="KAJ9083506.1"/>
    <property type="molecule type" value="Genomic_DNA"/>
</dbReference>
<organism evidence="1 2">
    <name type="scientific">Entomophthora muscae</name>
    <dbReference type="NCBI Taxonomy" id="34485"/>
    <lineage>
        <taxon>Eukaryota</taxon>
        <taxon>Fungi</taxon>
        <taxon>Fungi incertae sedis</taxon>
        <taxon>Zoopagomycota</taxon>
        <taxon>Entomophthoromycotina</taxon>
        <taxon>Entomophthoromycetes</taxon>
        <taxon>Entomophthorales</taxon>
        <taxon>Entomophthoraceae</taxon>
        <taxon>Entomophthora</taxon>
    </lineage>
</organism>